<dbReference type="PROSITE" id="PS52016">
    <property type="entry name" value="TONB_DEPENDENT_REC_3"/>
    <property type="match status" value="1"/>
</dbReference>
<evidence type="ECO:0000256" key="6">
    <source>
        <dbReference type="ARBA" id="ARBA00022729"/>
    </source>
</evidence>
<dbReference type="InterPro" id="IPR012910">
    <property type="entry name" value="Plug_dom"/>
</dbReference>
<dbReference type="Gene3D" id="2.170.130.10">
    <property type="entry name" value="TonB-dependent receptor, plug domain"/>
    <property type="match status" value="1"/>
</dbReference>
<evidence type="ECO:0000256" key="1">
    <source>
        <dbReference type="ARBA" id="ARBA00004571"/>
    </source>
</evidence>
<dbReference type="AlphaFoldDB" id="A0A177NQL7"/>
<dbReference type="Gene3D" id="2.40.170.20">
    <property type="entry name" value="TonB-dependent receptor, beta-barrel domain"/>
    <property type="match status" value="1"/>
</dbReference>
<dbReference type="Proteomes" id="UP000077857">
    <property type="component" value="Unassembled WGS sequence"/>
</dbReference>
<dbReference type="SUPFAM" id="SSF56935">
    <property type="entry name" value="Porins"/>
    <property type="match status" value="1"/>
</dbReference>
<protein>
    <submittedName>
        <fullName evidence="15">TonB-dependent receptor</fullName>
    </submittedName>
</protein>
<keyword evidence="5 11" id="KW-0812">Transmembrane</keyword>
<dbReference type="GO" id="GO:0009279">
    <property type="term" value="C:cell outer membrane"/>
    <property type="evidence" value="ECO:0007669"/>
    <property type="project" value="UniProtKB-SubCell"/>
</dbReference>
<dbReference type="InterPro" id="IPR036942">
    <property type="entry name" value="Beta-barrel_TonB_sf"/>
</dbReference>
<evidence type="ECO:0000259" key="14">
    <source>
        <dbReference type="Pfam" id="PF07715"/>
    </source>
</evidence>
<comment type="subcellular location">
    <subcellularLocation>
        <location evidence="1 11">Cell outer membrane</location>
        <topology evidence="1 11">Multi-pass membrane protein</topology>
    </subcellularLocation>
</comment>
<evidence type="ECO:0000256" key="7">
    <source>
        <dbReference type="ARBA" id="ARBA00023077"/>
    </source>
</evidence>
<organism evidence="15 16">
    <name type="scientific">Methylomonas koyamae</name>
    <dbReference type="NCBI Taxonomy" id="702114"/>
    <lineage>
        <taxon>Bacteria</taxon>
        <taxon>Pseudomonadati</taxon>
        <taxon>Pseudomonadota</taxon>
        <taxon>Gammaproteobacteria</taxon>
        <taxon>Methylococcales</taxon>
        <taxon>Methylococcaceae</taxon>
        <taxon>Methylomonas</taxon>
    </lineage>
</organism>
<keyword evidence="3 11" id="KW-0813">Transport</keyword>
<dbReference type="PANTHER" id="PTHR30069:SF29">
    <property type="entry name" value="HEMOGLOBIN AND HEMOGLOBIN-HAPTOGLOBIN-BINDING PROTEIN 1-RELATED"/>
    <property type="match status" value="1"/>
</dbReference>
<evidence type="ECO:0000313" key="15">
    <source>
        <dbReference type="EMBL" id="OAI20367.1"/>
    </source>
</evidence>
<evidence type="ECO:0000256" key="3">
    <source>
        <dbReference type="ARBA" id="ARBA00022448"/>
    </source>
</evidence>
<dbReference type="InterPro" id="IPR037066">
    <property type="entry name" value="Plug_dom_sf"/>
</dbReference>
<dbReference type="InterPro" id="IPR039426">
    <property type="entry name" value="TonB-dep_rcpt-like"/>
</dbReference>
<evidence type="ECO:0000259" key="13">
    <source>
        <dbReference type="Pfam" id="PF00593"/>
    </source>
</evidence>
<keyword evidence="7 12" id="KW-0798">TonB box</keyword>
<proteinExistence type="inferred from homology"/>
<name>A0A177NQL7_9GAMM</name>
<sequence>MRKLIAASCFASAALAGEAPQDDFTNLSIEELLNLEIISASRLGPKTSQAPTSVSILTAKDIRTFGWRTLAEALNSLRGLFTSSDRNYSFLGARGFMRSGDYNSRILLMIDGQRLNENIYDGGYIAQEFMLDMDLVDHIEYVPGSGSSIYGANAFLGMINIVTKQGQAINGAQVAGEIGTFDTYKGRVSYGKSLDNGADLLFSASHFDSASVENLYFPGFDTPETNRGVARDMDDERADRLFGKFKFEEFTLSGGYVNRFKRVPTASFDGIFNDPQFFTEDKQFFTNLKYEKDVSDTAKLQLKGYYQGYDYHADQAYLLDGSRVINHDFASGRWWGGEAQLTFSPISGHRMILGLEYQYDQRQALTNHDIDPYFSYVQSRRSGHRLEAYLQDDIQILDDLIFSAGARVDYHHMLNSMQANPRLGLIWSPLANTQFKLLYSSTFRAPNSWERDYNAFGFVANPDMGEEQIKSYEGIVEWRSANGLRLLSSLFHNDISQLLQGRPATADIDGDYSVQNYGRYHAYGIELEAEKRWSSGRLLKASYTYNLLTNENSHGTWATYSPQNLFKLHYAESFFNDYLTLGIENIFIDRRKLDYAGSFADGYNLVNINLSSDKLIRGLDTSFGIYNLFDIHPQMPGVSDQVDIIRMNGRELRLKLQLTF</sequence>
<feature type="domain" description="TonB-dependent receptor-like beta-barrel" evidence="13">
    <location>
        <begin position="255"/>
        <end position="628"/>
    </location>
</feature>
<accession>A0A177NQL7</accession>
<evidence type="ECO:0000256" key="10">
    <source>
        <dbReference type="ARBA" id="ARBA00023237"/>
    </source>
</evidence>
<evidence type="ECO:0000256" key="8">
    <source>
        <dbReference type="ARBA" id="ARBA00023136"/>
    </source>
</evidence>
<keyword evidence="9 15" id="KW-0675">Receptor</keyword>
<evidence type="ECO:0000256" key="11">
    <source>
        <dbReference type="PROSITE-ProRule" id="PRU01360"/>
    </source>
</evidence>
<evidence type="ECO:0000256" key="9">
    <source>
        <dbReference type="ARBA" id="ARBA00023170"/>
    </source>
</evidence>
<comment type="caution">
    <text evidence="15">The sequence shown here is derived from an EMBL/GenBank/DDBJ whole genome shotgun (WGS) entry which is preliminary data.</text>
</comment>
<dbReference type="InterPro" id="IPR000531">
    <property type="entry name" value="Beta-barrel_TonB"/>
</dbReference>
<evidence type="ECO:0000256" key="5">
    <source>
        <dbReference type="ARBA" id="ARBA00022692"/>
    </source>
</evidence>
<gene>
    <name evidence="15" type="ORF">A1507_22945</name>
</gene>
<keyword evidence="4 11" id="KW-1134">Transmembrane beta strand</keyword>
<reference evidence="15 16" key="1">
    <citation type="submission" date="2016-03" db="EMBL/GenBank/DDBJ databases">
        <authorList>
            <person name="Ploux O."/>
        </authorList>
    </citation>
    <scope>NUCLEOTIDE SEQUENCE [LARGE SCALE GENOMIC DNA]</scope>
    <source>
        <strain evidence="15 16">R-45378</strain>
    </source>
</reference>
<evidence type="ECO:0000256" key="12">
    <source>
        <dbReference type="RuleBase" id="RU003357"/>
    </source>
</evidence>
<dbReference type="PANTHER" id="PTHR30069">
    <property type="entry name" value="TONB-DEPENDENT OUTER MEMBRANE RECEPTOR"/>
    <property type="match status" value="1"/>
</dbReference>
<dbReference type="Pfam" id="PF07715">
    <property type="entry name" value="Plug"/>
    <property type="match status" value="1"/>
</dbReference>
<dbReference type="Pfam" id="PF00593">
    <property type="entry name" value="TonB_dep_Rec_b-barrel"/>
    <property type="match status" value="1"/>
</dbReference>
<keyword evidence="6" id="KW-0732">Signal</keyword>
<dbReference type="GO" id="GO:0015344">
    <property type="term" value="F:siderophore uptake transmembrane transporter activity"/>
    <property type="evidence" value="ECO:0007669"/>
    <property type="project" value="TreeGrafter"/>
</dbReference>
<keyword evidence="8 11" id="KW-0472">Membrane</keyword>
<evidence type="ECO:0000256" key="2">
    <source>
        <dbReference type="ARBA" id="ARBA00008143"/>
    </source>
</evidence>
<dbReference type="RefSeq" id="WP_064039143.1">
    <property type="nucleotide sequence ID" value="NZ_LUUJ01000031.1"/>
</dbReference>
<dbReference type="EMBL" id="LUUJ01000031">
    <property type="protein sequence ID" value="OAI20367.1"/>
    <property type="molecule type" value="Genomic_DNA"/>
</dbReference>
<comment type="similarity">
    <text evidence="2">Belongs to the TonB-dependent receptor family. Hemoglobin/haptoglobin binding protein subfamily.</text>
</comment>
<evidence type="ECO:0000313" key="16">
    <source>
        <dbReference type="Proteomes" id="UP000077857"/>
    </source>
</evidence>
<dbReference type="OrthoDB" id="9815954at2"/>
<keyword evidence="10 11" id="KW-0998">Cell outer membrane</keyword>
<evidence type="ECO:0000256" key="4">
    <source>
        <dbReference type="ARBA" id="ARBA00022452"/>
    </source>
</evidence>
<feature type="domain" description="TonB-dependent receptor plug" evidence="14">
    <location>
        <begin position="48"/>
        <end position="157"/>
    </location>
</feature>
<dbReference type="GO" id="GO:0044718">
    <property type="term" value="P:siderophore transmembrane transport"/>
    <property type="evidence" value="ECO:0007669"/>
    <property type="project" value="TreeGrafter"/>
</dbReference>